<protein>
    <recommendedName>
        <fullName evidence="2">Endo-beta-1,2-glucanase SGL domain-containing protein</fullName>
    </recommendedName>
</protein>
<evidence type="ECO:0000256" key="1">
    <source>
        <dbReference type="SAM" id="SignalP"/>
    </source>
</evidence>
<proteinExistence type="predicted"/>
<gene>
    <name evidence="3" type="ORF">WHR41_03587</name>
</gene>
<dbReference type="Pfam" id="PF26157">
    <property type="entry name" value="SGL_GH162"/>
    <property type="match status" value="1"/>
</dbReference>
<feature type="chain" id="PRO_5044284314" description="Endo-beta-1,2-glucanase SGL domain-containing protein" evidence="1">
    <location>
        <begin position="18"/>
        <end position="533"/>
    </location>
</feature>
<name>A0AB34KWX6_9PEZI</name>
<keyword evidence="1" id="KW-0732">Signal</keyword>
<dbReference type="Proteomes" id="UP000803884">
    <property type="component" value="Unassembled WGS sequence"/>
</dbReference>
<evidence type="ECO:0000259" key="2">
    <source>
        <dbReference type="Pfam" id="PF26157"/>
    </source>
</evidence>
<comment type="caution">
    <text evidence="3">The sequence shown here is derived from an EMBL/GenBank/DDBJ whole genome shotgun (WGS) entry which is preliminary data.</text>
</comment>
<dbReference type="CDD" id="cd24165">
    <property type="entry name" value="TfSGL-like"/>
    <property type="match status" value="1"/>
</dbReference>
<dbReference type="GeneID" id="96005031"/>
<reference evidence="3 4" key="1">
    <citation type="journal article" date="2020" name="Microbiol. Resour. Announc.">
        <title>Draft Genome Sequence of a Cladosporium Species Isolated from the Mesophotic Ascidian Didemnum maculosum.</title>
        <authorList>
            <person name="Gioti A."/>
            <person name="Siaperas R."/>
            <person name="Nikolaivits E."/>
            <person name="Le Goff G."/>
            <person name="Ouazzani J."/>
            <person name="Kotoulas G."/>
            <person name="Topakas E."/>
        </authorList>
    </citation>
    <scope>NUCLEOTIDE SEQUENCE [LARGE SCALE GENOMIC DNA]</scope>
    <source>
        <strain evidence="3 4">TM138-S3</strain>
    </source>
</reference>
<dbReference type="EMBL" id="JAAQHG020000009">
    <property type="protein sequence ID" value="KAL1587659.1"/>
    <property type="molecule type" value="Genomic_DNA"/>
</dbReference>
<evidence type="ECO:0000313" key="3">
    <source>
        <dbReference type="EMBL" id="KAL1587659.1"/>
    </source>
</evidence>
<feature type="signal peptide" evidence="1">
    <location>
        <begin position="1"/>
        <end position="17"/>
    </location>
</feature>
<keyword evidence="4" id="KW-1185">Reference proteome</keyword>
<accession>A0AB34KWX6</accession>
<dbReference type="RefSeq" id="XP_069230764.1">
    <property type="nucleotide sequence ID" value="XM_069372193.1"/>
</dbReference>
<organism evidence="3 4">
    <name type="scientific">Cladosporium halotolerans</name>
    <dbReference type="NCBI Taxonomy" id="1052096"/>
    <lineage>
        <taxon>Eukaryota</taxon>
        <taxon>Fungi</taxon>
        <taxon>Dikarya</taxon>
        <taxon>Ascomycota</taxon>
        <taxon>Pezizomycotina</taxon>
        <taxon>Dothideomycetes</taxon>
        <taxon>Dothideomycetidae</taxon>
        <taxon>Cladosporiales</taxon>
        <taxon>Cladosporiaceae</taxon>
        <taxon>Cladosporium</taxon>
    </lineage>
</organism>
<sequence>MPPFPTTLLLLLPTLLATTTSSSAAAAPPPPPQPKPPCRFAPLHTQSSILANPQTLTNALLHWEARFAQPGIGYNAANGLTYDGTLLDPLTGLAAPSGAGRHNFSAASKEALHVMVLARAVAGSADAAQFVAPDAPPGEAGKVAEELLRAKLESYLKFNATFPGFGGFLPWFNNTFEAVEPTGDWVGRVPGLDNGELLWAVYGAVEALQRRGEEELAGGWQGWLDYAKGNAARVFYRGGLGGVCAVATLDQGLAPDAEGQRYECEGTGLLDDPYEGELMTWWLYFFGGLEEKEKEALWTRKREKLVSVEYEENGVGPITVQKGFWFSSHEQWKILEMPYFDVPIVKRIFTNAERVRTCNSKALGIPGMYASVNNVTDSSGEIIGYISNAGVPSISFQPEQELDVITPYSVFPTVLVEGKRGRAVGLAWWWNMVLGKKMQNPYGSTESERVDGTAVSSFVSWDSKVTTVAALLGGVSDLVKRKMMKDGIYREFIKVTKREHERVFTRLQGEDVALCLPEARVPDTGLEDYSACA</sequence>
<feature type="domain" description="Endo-beta-1,2-glucanase SGL" evidence="2">
    <location>
        <begin position="80"/>
        <end position="532"/>
    </location>
</feature>
<dbReference type="AlphaFoldDB" id="A0AB34KWX6"/>
<evidence type="ECO:0000313" key="4">
    <source>
        <dbReference type="Proteomes" id="UP000803884"/>
    </source>
</evidence>
<dbReference type="InterPro" id="IPR058773">
    <property type="entry name" value="SGL_GH162"/>
</dbReference>